<dbReference type="InterPro" id="IPR019774">
    <property type="entry name" value="Aromatic-AA_hydroxylase_C"/>
</dbReference>
<dbReference type="PROSITE" id="PS51410">
    <property type="entry name" value="BH4_AAA_HYDROXYL_2"/>
    <property type="match status" value="1"/>
</dbReference>
<organism evidence="2">
    <name type="scientific">marine metagenome</name>
    <dbReference type="NCBI Taxonomy" id="408172"/>
    <lineage>
        <taxon>unclassified sequences</taxon>
        <taxon>metagenomes</taxon>
        <taxon>ecological metagenomes</taxon>
    </lineage>
</organism>
<dbReference type="GO" id="GO:0016714">
    <property type="term" value="F:oxidoreductase activity, acting on paired donors, with incorporation or reduction of molecular oxygen, reduced pteridine as one donor, and incorporation of one atom of oxygen"/>
    <property type="evidence" value="ECO:0007669"/>
    <property type="project" value="InterPro"/>
</dbReference>
<name>A0A382EYW5_9ZZZZ</name>
<feature type="domain" description="Biopterin-dependent aromatic amino acid hydroxylase family profile" evidence="1">
    <location>
        <begin position="1"/>
        <end position="27"/>
    </location>
</feature>
<reference evidence="2" key="1">
    <citation type="submission" date="2018-05" db="EMBL/GenBank/DDBJ databases">
        <authorList>
            <person name="Lanie J.A."/>
            <person name="Ng W.-L."/>
            <person name="Kazmierczak K.M."/>
            <person name="Andrzejewski T.M."/>
            <person name="Davidsen T.M."/>
            <person name="Wayne K.J."/>
            <person name="Tettelin H."/>
            <person name="Glass J.I."/>
            <person name="Rusch D."/>
            <person name="Podicherti R."/>
            <person name="Tsui H.-C.T."/>
            <person name="Winkler M.E."/>
        </authorList>
    </citation>
    <scope>NUCLEOTIDE SEQUENCE</scope>
</reference>
<evidence type="ECO:0000313" key="2">
    <source>
        <dbReference type="EMBL" id="SVB55619.1"/>
    </source>
</evidence>
<proteinExistence type="predicted"/>
<gene>
    <name evidence="2" type="ORF">METZ01_LOCUS208473</name>
</gene>
<evidence type="ECO:0000259" key="1">
    <source>
        <dbReference type="PROSITE" id="PS51410"/>
    </source>
</evidence>
<accession>A0A382EYW5</accession>
<dbReference type="AlphaFoldDB" id="A0A382EYW5"/>
<dbReference type="EMBL" id="UINC01046960">
    <property type="protein sequence ID" value="SVB55619.1"/>
    <property type="molecule type" value="Genomic_DNA"/>
</dbReference>
<sequence length="27" mass="3131">MYLYTTEFGIGKVFVGMKNPYLKFPVS</sequence>
<protein>
    <recommendedName>
        <fullName evidence="1">Biopterin-dependent aromatic amino acid hydroxylase family profile domain-containing protein</fullName>
    </recommendedName>
</protein>